<dbReference type="InterPro" id="IPR011990">
    <property type="entry name" value="TPR-like_helical_dom_sf"/>
</dbReference>
<dbReference type="InterPro" id="IPR019734">
    <property type="entry name" value="TPR_rpt"/>
</dbReference>
<keyword evidence="1" id="KW-0802">TPR repeat</keyword>
<dbReference type="RefSeq" id="WP_183123034.1">
    <property type="nucleotide sequence ID" value="NZ_JACJHR010000004.1"/>
</dbReference>
<dbReference type="Proteomes" id="UP000550260">
    <property type="component" value="Unassembled WGS sequence"/>
</dbReference>
<dbReference type="SMART" id="SM00028">
    <property type="entry name" value="TPR"/>
    <property type="match status" value="5"/>
</dbReference>
<dbReference type="Gene3D" id="1.10.260.40">
    <property type="entry name" value="lambda repressor-like DNA-binding domains"/>
    <property type="match status" value="1"/>
</dbReference>
<feature type="repeat" description="TPR" evidence="1">
    <location>
        <begin position="523"/>
        <end position="556"/>
    </location>
</feature>
<dbReference type="Gene3D" id="3.40.50.300">
    <property type="entry name" value="P-loop containing nucleotide triphosphate hydrolases"/>
    <property type="match status" value="1"/>
</dbReference>
<dbReference type="EMBL" id="JACJHR010000004">
    <property type="protein sequence ID" value="MBB2498490.1"/>
    <property type="molecule type" value="Genomic_DNA"/>
</dbReference>
<dbReference type="Pfam" id="PF13560">
    <property type="entry name" value="HTH_31"/>
    <property type="match status" value="1"/>
</dbReference>
<dbReference type="PROSITE" id="PS50943">
    <property type="entry name" value="HTH_CROC1"/>
    <property type="match status" value="1"/>
</dbReference>
<sequence>MRAEFAKKLHELRTSQGLSLAALAQRVHYSRSHLNNVEHGTKAASFELAEACDAALGADGELKALIPKQRSTAQKPQTRPAQLPAAAGRFIGRIEHLAAMDSLSRQQDQLSVAVLHGPPGIGKTTLALHWAHRNAAHFEDGQLFADLRAYSRHGHPVEPAETLEEFLISLGLSPSDVPATAEERAALFRTMTHGRRLLIVLDNAVSSEQIRALLPGDATSMVLVTTRRVLTGLSVRPGATQLRVDPFAPDDSFRLLRDVVGMRVDQEPEAARDVLDRCGHLPLAVAVAAERIAAHPLRLSDLAQDLAEERTRLGALTVEDDDTNVRTVISWSYRALAADTARVFRLIGLHPGKNISVEAVAALAGLPVERAGELLRLLAGGHLVAEIDRGRFRLHDLLRVYATERALDEETPAERDAAHLRELTWYLHMCRSAAHALAPYREPGVAAGELDYAAAFRWCEAELQNFPSVIASAMRGEHPEIGWQISQVLFPFLHLRKPWTVWDRIYQLGLEGSHKALDPSAQAEMLTGLGLVRLGLGMYDEGLDFFLRALETLEGHHDPNGTAWCHVGVGLAYAGAGRHTEARESFELGLAIQQAHDDRHGESVTLMHLAEVCGQEGRHEDAVQYAFRALSLCRTVGDQYGEGLALHQIGKANFAGGKLEAAVRYLEEALASQRAARDSKGEADTLLLLNEVLTVAGDHDTARDYLQQAAMILSQRGEPAEAEVRARLDDLDAGRQ</sequence>
<dbReference type="GO" id="GO:0043531">
    <property type="term" value="F:ADP binding"/>
    <property type="evidence" value="ECO:0007669"/>
    <property type="project" value="InterPro"/>
</dbReference>
<dbReference type="SUPFAM" id="SSF48452">
    <property type="entry name" value="TPR-like"/>
    <property type="match status" value="1"/>
</dbReference>
<dbReference type="SUPFAM" id="SSF52540">
    <property type="entry name" value="P-loop containing nucleoside triphosphate hydrolases"/>
    <property type="match status" value="1"/>
</dbReference>
<evidence type="ECO:0000313" key="3">
    <source>
        <dbReference type="EMBL" id="MBB2498490.1"/>
    </source>
</evidence>
<dbReference type="SMART" id="SM00530">
    <property type="entry name" value="HTH_XRE"/>
    <property type="match status" value="1"/>
</dbReference>
<dbReference type="PROSITE" id="PS50005">
    <property type="entry name" value="TPR"/>
    <property type="match status" value="1"/>
</dbReference>
<proteinExistence type="predicted"/>
<dbReference type="PANTHER" id="PTHR47691:SF3">
    <property type="entry name" value="HTH-TYPE TRANSCRIPTIONAL REGULATOR RV0890C-RELATED"/>
    <property type="match status" value="1"/>
</dbReference>
<dbReference type="InterPro" id="IPR027417">
    <property type="entry name" value="P-loop_NTPase"/>
</dbReference>
<dbReference type="GO" id="GO:0003677">
    <property type="term" value="F:DNA binding"/>
    <property type="evidence" value="ECO:0007669"/>
    <property type="project" value="InterPro"/>
</dbReference>
<dbReference type="Gene3D" id="1.25.40.10">
    <property type="entry name" value="Tetratricopeptide repeat domain"/>
    <property type="match status" value="1"/>
</dbReference>
<protein>
    <submittedName>
        <fullName evidence="3">Tetratricopeptide repeat protein</fullName>
    </submittedName>
</protein>
<dbReference type="InterPro" id="IPR002182">
    <property type="entry name" value="NB-ARC"/>
</dbReference>
<dbReference type="InterPro" id="IPR001387">
    <property type="entry name" value="Cro/C1-type_HTH"/>
</dbReference>
<comment type="caution">
    <text evidence="3">The sequence shown here is derived from an EMBL/GenBank/DDBJ whole genome shotgun (WGS) entry which is preliminary data.</text>
</comment>
<reference evidence="3 4" key="1">
    <citation type="submission" date="2020-08" db="EMBL/GenBank/DDBJ databases">
        <title>Amycolatopsis echigonensis JCM 21831.</title>
        <authorList>
            <person name="Tedsree N."/>
            <person name="Kuncharoen N."/>
            <person name="Likhitwitayawuid K."/>
            <person name="Tanasupawat S."/>
        </authorList>
    </citation>
    <scope>NUCLEOTIDE SEQUENCE [LARGE SCALE GENOMIC DNA]</scope>
    <source>
        <strain evidence="3 4">JCM 21831</strain>
    </source>
</reference>
<dbReference type="InterPro" id="IPR042197">
    <property type="entry name" value="Apaf_helical"/>
</dbReference>
<dbReference type="PRINTS" id="PR00364">
    <property type="entry name" value="DISEASERSIST"/>
</dbReference>
<name>A0A8E1VUG9_9PSEU</name>
<dbReference type="SUPFAM" id="SSF47413">
    <property type="entry name" value="lambda repressor-like DNA-binding domains"/>
    <property type="match status" value="1"/>
</dbReference>
<dbReference type="InterPro" id="IPR010982">
    <property type="entry name" value="Lambda_DNA-bd_dom_sf"/>
</dbReference>
<dbReference type="Gene3D" id="1.10.8.430">
    <property type="entry name" value="Helical domain of apoptotic protease-activating factors"/>
    <property type="match status" value="1"/>
</dbReference>
<organism evidence="3 4">
    <name type="scientific">Amycolatopsis echigonensis</name>
    <dbReference type="NCBI Taxonomy" id="2576905"/>
    <lineage>
        <taxon>Bacteria</taxon>
        <taxon>Bacillati</taxon>
        <taxon>Actinomycetota</taxon>
        <taxon>Actinomycetes</taxon>
        <taxon>Pseudonocardiales</taxon>
        <taxon>Pseudonocardiaceae</taxon>
        <taxon>Amycolatopsis</taxon>
    </lineage>
</organism>
<dbReference type="CDD" id="cd00093">
    <property type="entry name" value="HTH_XRE"/>
    <property type="match status" value="1"/>
</dbReference>
<feature type="domain" description="HTH cro/C1-type" evidence="2">
    <location>
        <begin position="9"/>
        <end position="62"/>
    </location>
</feature>
<accession>A0A8E1VUG9</accession>
<dbReference type="PANTHER" id="PTHR47691">
    <property type="entry name" value="REGULATOR-RELATED"/>
    <property type="match status" value="1"/>
</dbReference>
<dbReference type="AlphaFoldDB" id="A0A8E1VUG9"/>
<gene>
    <name evidence="3" type="ORF">H5411_04980</name>
</gene>
<evidence type="ECO:0000313" key="4">
    <source>
        <dbReference type="Proteomes" id="UP000550260"/>
    </source>
</evidence>
<dbReference type="Pfam" id="PF13424">
    <property type="entry name" value="TPR_12"/>
    <property type="match status" value="2"/>
</dbReference>
<evidence type="ECO:0000259" key="2">
    <source>
        <dbReference type="PROSITE" id="PS50943"/>
    </source>
</evidence>
<evidence type="ECO:0000256" key="1">
    <source>
        <dbReference type="PROSITE-ProRule" id="PRU00339"/>
    </source>
</evidence>
<dbReference type="Pfam" id="PF00931">
    <property type="entry name" value="NB-ARC"/>
    <property type="match status" value="1"/>
</dbReference>